<evidence type="ECO:0000256" key="7">
    <source>
        <dbReference type="ARBA" id="ARBA00022692"/>
    </source>
</evidence>
<dbReference type="PANTHER" id="PTHR36122:SF2">
    <property type="entry name" value="NICOTINAMIDE RIBOSIDE TRANSPORTER PNUC"/>
    <property type="match status" value="1"/>
</dbReference>
<dbReference type="OrthoDB" id="9791248at2"/>
<protein>
    <recommendedName>
        <fullName evidence="4">Nicotinamide riboside transporter PnuC</fullName>
    </recommendedName>
</protein>
<dbReference type="AlphaFoldDB" id="A0A4P9K849"/>
<dbReference type="KEGG" id="thig:FE785_07930"/>
<sequence>MLANETNLLTAVIDAFMAQSGWEWIAAALGTLYVILAARQSVWCWPAAFISTLIYTMLFWEGQLPMQAILNFYYMAMAVYGYLLWKQVIRINKQKDKEELPVTTRSWRFHASYITSGLAISLAIGYYLESLGTNLPYLDAVVTVFSVMTTVLMARKVLENWLYWIVIDSLAIALYWQSGFYVTIAMFTVYLVLAVYGYRSWLAANNIETLNGDNDSDNRSTANA</sequence>
<feature type="transmembrane region" description="Helical" evidence="10">
    <location>
        <begin position="106"/>
        <end position="128"/>
    </location>
</feature>
<keyword evidence="9 10" id="KW-0472">Membrane</keyword>
<evidence type="ECO:0000256" key="9">
    <source>
        <dbReference type="ARBA" id="ARBA00023136"/>
    </source>
</evidence>
<keyword evidence="12" id="KW-1185">Reference proteome</keyword>
<evidence type="ECO:0000256" key="4">
    <source>
        <dbReference type="ARBA" id="ARBA00017522"/>
    </source>
</evidence>
<evidence type="ECO:0000313" key="11">
    <source>
        <dbReference type="EMBL" id="QCU90566.1"/>
    </source>
</evidence>
<comment type="function">
    <text evidence="1">Required for nicotinamide riboside transport across the inner membrane.</text>
</comment>
<evidence type="ECO:0000256" key="8">
    <source>
        <dbReference type="ARBA" id="ARBA00022989"/>
    </source>
</evidence>
<feature type="transmembrane region" description="Helical" evidence="10">
    <location>
        <begin position="12"/>
        <end position="35"/>
    </location>
</feature>
<reference evidence="11 12" key="1">
    <citation type="submission" date="2019-05" db="EMBL/GenBank/DDBJ databases">
        <title>Thiomicrorhabdus sediminis sp. nov, a novel sulfur-oxidizing bacterium isolated from coastal sediment.</title>
        <authorList>
            <person name="Liu X."/>
        </authorList>
    </citation>
    <scope>NUCLEOTIDE SEQUENCE [LARGE SCALE GENOMIC DNA]</scope>
    <source>
        <strain evidence="11 12">G1</strain>
    </source>
</reference>
<keyword evidence="5" id="KW-0813">Transport</keyword>
<dbReference type="GO" id="GO:0034257">
    <property type="term" value="F:nicotinamide riboside transmembrane transporter activity"/>
    <property type="evidence" value="ECO:0007669"/>
    <property type="project" value="InterPro"/>
</dbReference>
<evidence type="ECO:0000313" key="12">
    <source>
        <dbReference type="Proteomes" id="UP000304864"/>
    </source>
</evidence>
<evidence type="ECO:0000256" key="1">
    <source>
        <dbReference type="ARBA" id="ARBA00002672"/>
    </source>
</evidence>
<dbReference type="RefSeq" id="WP_138565240.1">
    <property type="nucleotide sequence ID" value="NZ_CP040602.1"/>
</dbReference>
<accession>A0A4P9K849</accession>
<comment type="subcellular location">
    <subcellularLocation>
        <location evidence="2">Cell membrane</location>
        <topology evidence="2">Multi-pass membrane protein</topology>
    </subcellularLocation>
</comment>
<proteinExistence type="inferred from homology"/>
<keyword evidence="7 10" id="KW-0812">Transmembrane</keyword>
<comment type="similarity">
    <text evidence="3">Belongs to the nicotinamide ribonucleoside (NR) uptake permease (TC 4.B.1) family.</text>
</comment>
<name>A0A4P9K849_9GAMM</name>
<organism evidence="11 12">
    <name type="scientific">Thiomicrorhabdus sediminis</name>
    <dbReference type="NCBI Taxonomy" id="2580412"/>
    <lineage>
        <taxon>Bacteria</taxon>
        <taxon>Pseudomonadati</taxon>
        <taxon>Pseudomonadota</taxon>
        <taxon>Gammaproteobacteria</taxon>
        <taxon>Thiotrichales</taxon>
        <taxon>Piscirickettsiaceae</taxon>
        <taxon>Thiomicrorhabdus</taxon>
    </lineage>
</organism>
<keyword evidence="6" id="KW-1003">Cell membrane</keyword>
<gene>
    <name evidence="11" type="ORF">FE785_07930</name>
</gene>
<feature type="transmembrane region" description="Helical" evidence="10">
    <location>
        <begin position="184"/>
        <end position="202"/>
    </location>
</feature>
<dbReference type="Proteomes" id="UP000304864">
    <property type="component" value="Chromosome"/>
</dbReference>
<dbReference type="Pfam" id="PF04973">
    <property type="entry name" value="NMN_transporter"/>
    <property type="match status" value="1"/>
</dbReference>
<feature type="transmembrane region" description="Helical" evidence="10">
    <location>
        <begin position="66"/>
        <end position="85"/>
    </location>
</feature>
<evidence type="ECO:0000256" key="2">
    <source>
        <dbReference type="ARBA" id="ARBA00004651"/>
    </source>
</evidence>
<dbReference type="EMBL" id="CP040602">
    <property type="protein sequence ID" value="QCU90566.1"/>
    <property type="molecule type" value="Genomic_DNA"/>
</dbReference>
<evidence type="ECO:0000256" key="3">
    <source>
        <dbReference type="ARBA" id="ARBA00006669"/>
    </source>
</evidence>
<evidence type="ECO:0000256" key="6">
    <source>
        <dbReference type="ARBA" id="ARBA00022475"/>
    </source>
</evidence>
<dbReference type="GO" id="GO:0005886">
    <property type="term" value="C:plasma membrane"/>
    <property type="evidence" value="ECO:0007669"/>
    <property type="project" value="UniProtKB-SubCell"/>
</dbReference>
<dbReference type="InterPro" id="IPR006419">
    <property type="entry name" value="NMN_transpt_PnuC"/>
</dbReference>
<evidence type="ECO:0000256" key="10">
    <source>
        <dbReference type="SAM" id="Phobius"/>
    </source>
</evidence>
<evidence type="ECO:0000256" key="5">
    <source>
        <dbReference type="ARBA" id="ARBA00022448"/>
    </source>
</evidence>
<dbReference type="NCBIfam" id="TIGR01528">
    <property type="entry name" value="NMN_trans_PnuC"/>
    <property type="match status" value="1"/>
</dbReference>
<dbReference type="PANTHER" id="PTHR36122">
    <property type="entry name" value="NICOTINAMIDE RIBOSIDE TRANSPORTER PNUC"/>
    <property type="match status" value="1"/>
</dbReference>
<feature type="transmembrane region" description="Helical" evidence="10">
    <location>
        <begin position="42"/>
        <end position="60"/>
    </location>
</feature>
<keyword evidence="8 10" id="KW-1133">Transmembrane helix</keyword>